<proteinExistence type="predicted"/>
<organism evidence="1 2">
    <name type="scientific">Thelephora ganbajun</name>
    <name type="common">Ganba fungus</name>
    <dbReference type="NCBI Taxonomy" id="370292"/>
    <lineage>
        <taxon>Eukaryota</taxon>
        <taxon>Fungi</taxon>
        <taxon>Dikarya</taxon>
        <taxon>Basidiomycota</taxon>
        <taxon>Agaricomycotina</taxon>
        <taxon>Agaricomycetes</taxon>
        <taxon>Thelephorales</taxon>
        <taxon>Thelephoraceae</taxon>
        <taxon>Thelephora</taxon>
    </lineage>
</organism>
<gene>
    <name evidence="1" type="ORF">BDM02DRAFT_3113783</name>
</gene>
<dbReference type="Proteomes" id="UP000886501">
    <property type="component" value="Unassembled WGS sequence"/>
</dbReference>
<dbReference type="EMBL" id="MU117998">
    <property type="protein sequence ID" value="KAF9649400.1"/>
    <property type="molecule type" value="Genomic_DNA"/>
</dbReference>
<sequence>MWYFTDKPATSLQGRRIEIRMECTMRKPQRRDEGHHRAASTNKKRRGSLFHPIALSNLTHWGVSGHRCVIIVHESLGRPLPS</sequence>
<keyword evidence="2" id="KW-1185">Reference proteome</keyword>
<comment type="caution">
    <text evidence="1">The sequence shown here is derived from an EMBL/GenBank/DDBJ whole genome shotgun (WGS) entry which is preliminary data.</text>
</comment>
<evidence type="ECO:0000313" key="1">
    <source>
        <dbReference type="EMBL" id="KAF9649400.1"/>
    </source>
</evidence>
<evidence type="ECO:0000313" key="2">
    <source>
        <dbReference type="Proteomes" id="UP000886501"/>
    </source>
</evidence>
<name>A0ACB6ZHW7_THEGA</name>
<reference evidence="1" key="1">
    <citation type="submission" date="2019-10" db="EMBL/GenBank/DDBJ databases">
        <authorList>
            <consortium name="DOE Joint Genome Institute"/>
            <person name="Kuo A."/>
            <person name="Miyauchi S."/>
            <person name="Kiss E."/>
            <person name="Drula E."/>
            <person name="Kohler A."/>
            <person name="Sanchez-Garcia M."/>
            <person name="Andreopoulos B."/>
            <person name="Barry K.W."/>
            <person name="Bonito G."/>
            <person name="Buee M."/>
            <person name="Carver A."/>
            <person name="Chen C."/>
            <person name="Cichocki N."/>
            <person name="Clum A."/>
            <person name="Culley D."/>
            <person name="Crous P.W."/>
            <person name="Fauchery L."/>
            <person name="Girlanda M."/>
            <person name="Hayes R."/>
            <person name="Keri Z."/>
            <person name="Labutti K."/>
            <person name="Lipzen A."/>
            <person name="Lombard V."/>
            <person name="Magnuson J."/>
            <person name="Maillard F."/>
            <person name="Morin E."/>
            <person name="Murat C."/>
            <person name="Nolan M."/>
            <person name="Ohm R."/>
            <person name="Pangilinan J."/>
            <person name="Pereira M."/>
            <person name="Perotto S."/>
            <person name="Peter M."/>
            <person name="Riley R."/>
            <person name="Sitrit Y."/>
            <person name="Stielow B."/>
            <person name="Szollosi G."/>
            <person name="Zifcakova L."/>
            <person name="Stursova M."/>
            <person name="Spatafora J.W."/>
            <person name="Tedersoo L."/>
            <person name="Vaario L.-M."/>
            <person name="Yamada A."/>
            <person name="Yan M."/>
            <person name="Wang P."/>
            <person name="Xu J."/>
            <person name="Bruns T."/>
            <person name="Baldrian P."/>
            <person name="Vilgalys R."/>
            <person name="Henrissat B."/>
            <person name="Grigoriev I.V."/>
            <person name="Hibbett D."/>
            <person name="Nagy L.G."/>
            <person name="Martin F.M."/>
        </authorList>
    </citation>
    <scope>NUCLEOTIDE SEQUENCE</scope>
    <source>
        <strain evidence="1">P2</strain>
    </source>
</reference>
<reference evidence="1" key="2">
    <citation type="journal article" date="2020" name="Nat. Commun.">
        <title>Large-scale genome sequencing of mycorrhizal fungi provides insights into the early evolution of symbiotic traits.</title>
        <authorList>
            <person name="Miyauchi S."/>
            <person name="Kiss E."/>
            <person name="Kuo A."/>
            <person name="Drula E."/>
            <person name="Kohler A."/>
            <person name="Sanchez-Garcia M."/>
            <person name="Morin E."/>
            <person name="Andreopoulos B."/>
            <person name="Barry K.W."/>
            <person name="Bonito G."/>
            <person name="Buee M."/>
            <person name="Carver A."/>
            <person name="Chen C."/>
            <person name="Cichocki N."/>
            <person name="Clum A."/>
            <person name="Culley D."/>
            <person name="Crous P.W."/>
            <person name="Fauchery L."/>
            <person name="Girlanda M."/>
            <person name="Hayes R.D."/>
            <person name="Keri Z."/>
            <person name="LaButti K."/>
            <person name="Lipzen A."/>
            <person name="Lombard V."/>
            <person name="Magnuson J."/>
            <person name="Maillard F."/>
            <person name="Murat C."/>
            <person name="Nolan M."/>
            <person name="Ohm R.A."/>
            <person name="Pangilinan J."/>
            <person name="Pereira M.F."/>
            <person name="Perotto S."/>
            <person name="Peter M."/>
            <person name="Pfister S."/>
            <person name="Riley R."/>
            <person name="Sitrit Y."/>
            <person name="Stielow J.B."/>
            <person name="Szollosi G."/>
            <person name="Zifcakova L."/>
            <person name="Stursova M."/>
            <person name="Spatafora J.W."/>
            <person name="Tedersoo L."/>
            <person name="Vaario L.M."/>
            <person name="Yamada A."/>
            <person name="Yan M."/>
            <person name="Wang P."/>
            <person name="Xu J."/>
            <person name="Bruns T."/>
            <person name="Baldrian P."/>
            <person name="Vilgalys R."/>
            <person name="Dunand C."/>
            <person name="Henrissat B."/>
            <person name="Grigoriev I.V."/>
            <person name="Hibbett D."/>
            <person name="Nagy L.G."/>
            <person name="Martin F.M."/>
        </authorList>
    </citation>
    <scope>NUCLEOTIDE SEQUENCE</scope>
    <source>
        <strain evidence="1">P2</strain>
    </source>
</reference>
<accession>A0ACB6ZHW7</accession>
<protein>
    <submittedName>
        <fullName evidence="1">Uncharacterized protein</fullName>
    </submittedName>
</protein>